<dbReference type="EMBL" id="KZ679135">
    <property type="protein sequence ID" value="PTB74802.1"/>
    <property type="molecule type" value="Genomic_DNA"/>
</dbReference>
<evidence type="ECO:0000313" key="4">
    <source>
        <dbReference type="Proteomes" id="UP000240760"/>
    </source>
</evidence>
<dbReference type="STRING" id="983965.A0A2T4BZQ0"/>
<name>A0A2T4BZQ0_TRILO</name>
<dbReference type="Proteomes" id="UP000240760">
    <property type="component" value="Unassembled WGS sequence"/>
</dbReference>
<sequence>MASPGSSQAQPNVSSGDVPHSTADVHSSFENCTSASDDSDGAHEELQHAFLELETAALRDRDAGLAWVQVDKQAIEAAAQVKRHPDNTTSGAFIFVDEELLLGYHITHARRLGASCAPGLRTDTIQRWGGPEPSLTILFKISYDGFLRTFAVCEIAMARLSELPSADIRTIDDSFITSHFRDLVTSTQLGFDRRDQRYLNTFKDISPAASLAEYMRVVADKIVRIKVNINEAGSRALTIYYPTKFWEQQLQWLHSDARDIADTVRNVLSNLQHGNFSSLWVVFPESRSYERLWLSKWGPLLSRDSPRSPFHQIAADVCRGNTRNSHHNISLASVDRKYTLDRAAIFFLTKDERTVALIGGAADEANWLKQQADDCSRAVFKGWVLPIPGSEWIAKETDELVYGIKGTGVPTKFIVAIRLGDYRQRCLLPEAGTAVRLYIHLSQKFNQRPDKPLIASQVASFVTALASGLSEAHSEAVKYFNVAQDRLQEMLHERYDDNDIDAQEQLVDTILDDKYLEIATPKIMSYIATFFRDADYSMPDADIDAKRRVDARQAAKLLRKDEHEDELDYRKRIIGWMSAQVVAGRAALNEKYGEPCTGIRVNIPSYRSANCAFFQVDAPLQPNWPHGWSQPPLQLIDMPLSAMPWKLGTYLDSLAQHMADAREVRIEYDVNNTPVKFECDAINSFNNVPDDSPMSKWWSFLLSFNPVSLPLAYDLVERFTGIRQFIDQGKFVEDEAIEAFRHARASKIFIAGGSSSGRSDFAATLVHAIKSGQDIAATAQSPSAILWTAPQNAEVNHAVEHLTALMPRKRIVRVYSFNLELRTLLKATLDTPPQLSIPERTSSTIERLLRQANEFQQEIFDEGNPATDPTSCSRQLRLEVETNPAQYPMMKQAWDLEESDPVTYRVNKRAYLEEARRLLSTFIAQADVIAATPTDLRILYDHVPDLSPCFLVVNEAGKMTEGMSLMPLVRHPQLPTLFIGDTRDAGPQAVAKKDKNYGALFTKQRETSLLHRVEAAGQLDFAFAGDAASQELEKIFEAWKNTTRRQFTREIKLVEDYILSE</sequence>
<feature type="region of interest" description="Disordered" evidence="1">
    <location>
        <begin position="1"/>
        <end position="40"/>
    </location>
</feature>
<dbReference type="InterPro" id="IPR027417">
    <property type="entry name" value="P-loop_NTPase"/>
</dbReference>
<feature type="compositionally biased region" description="Polar residues" evidence="1">
    <location>
        <begin position="1"/>
        <end position="15"/>
    </location>
</feature>
<dbReference type="GO" id="GO:0004386">
    <property type="term" value="F:helicase activity"/>
    <property type="evidence" value="ECO:0007669"/>
    <property type="project" value="InterPro"/>
</dbReference>
<dbReference type="OrthoDB" id="4900277at2759"/>
<feature type="compositionally biased region" description="Polar residues" evidence="1">
    <location>
        <begin position="24"/>
        <end position="36"/>
    </location>
</feature>
<dbReference type="Gene3D" id="3.40.50.300">
    <property type="entry name" value="P-loop containing nucleotide triphosphate hydrolases"/>
    <property type="match status" value="1"/>
</dbReference>
<evidence type="ECO:0000256" key="1">
    <source>
        <dbReference type="SAM" id="MobiDB-lite"/>
    </source>
</evidence>
<reference evidence="3 4" key="1">
    <citation type="submission" date="2016-07" db="EMBL/GenBank/DDBJ databases">
        <title>Multiple horizontal gene transfer events from other fungi enriched the ability of initially mycotrophic Trichoderma (Ascomycota) to feed on dead plant biomass.</title>
        <authorList>
            <consortium name="DOE Joint Genome Institute"/>
            <person name="Aerts A."/>
            <person name="Atanasova L."/>
            <person name="Chenthamara K."/>
            <person name="Zhang J."/>
            <person name="Grujic M."/>
            <person name="Henrissat B."/>
            <person name="Kuo A."/>
            <person name="Salamov A."/>
            <person name="Lipzen A."/>
            <person name="Labutti K."/>
            <person name="Barry K."/>
            <person name="Miao Y."/>
            <person name="Rahimi M.J."/>
            <person name="Shen Q."/>
            <person name="Grigoriev I.V."/>
            <person name="Kubicek C.P."/>
            <person name="Druzhinina I.S."/>
        </authorList>
    </citation>
    <scope>NUCLEOTIDE SEQUENCE [LARGE SCALE GENOMIC DNA]</scope>
    <source>
        <strain evidence="3 4">ATCC 18648</strain>
    </source>
</reference>
<protein>
    <recommendedName>
        <fullName evidence="2">DNA2/NAM7 helicase helicase domain-containing protein</fullName>
    </recommendedName>
</protein>
<gene>
    <name evidence="3" type="ORF">M440DRAFT_1423772</name>
</gene>
<feature type="domain" description="DNA2/NAM7 helicase helicase" evidence="2">
    <location>
        <begin position="736"/>
        <end position="981"/>
    </location>
</feature>
<dbReference type="InterPro" id="IPR041677">
    <property type="entry name" value="DNA2/NAM7_AAA_11"/>
</dbReference>
<organism evidence="3 4">
    <name type="scientific">Trichoderma longibrachiatum ATCC 18648</name>
    <dbReference type="NCBI Taxonomy" id="983965"/>
    <lineage>
        <taxon>Eukaryota</taxon>
        <taxon>Fungi</taxon>
        <taxon>Dikarya</taxon>
        <taxon>Ascomycota</taxon>
        <taxon>Pezizomycotina</taxon>
        <taxon>Sordariomycetes</taxon>
        <taxon>Hypocreomycetidae</taxon>
        <taxon>Hypocreales</taxon>
        <taxon>Hypocreaceae</taxon>
        <taxon>Trichoderma</taxon>
    </lineage>
</organism>
<evidence type="ECO:0000313" key="3">
    <source>
        <dbReference type="EMBL" id="PTB74802.1"/>
    </source>
</evidence>
<dbReference type="Pfam" id="PF13086">
    <property type="entry name" value="AAA_11"/>
    <property type="match status" value="1"/>
</dbReference>
<evidence type="ECO:0000259" key="2">
    <source>
        <dbReference type="Pfam" id="PF13086"/>
    </source>
</evidence>
<proteinExistence type="predicted"/>
<dbReference type="AlphaFoldDB" id="A0A2T4BZQ0"/>
<keyword evidence="4" id="KW-1185">Reference proteome</keyword>
<accession>A0A2T4BZQ0</accession>